<proteinExistence type="predicted"/>
<name>A0A087G2T9_ARAAL</name>
<evidence type="ECO:0000313" key="2">
    <source>
        <dbReference type="Proteomes" id="UP000029120"/>
    </source>
</evidence>
<sequence>FEWKFLIEWLRKAWRAKEVEAKDVNFSLGNQTEQSKQNMFKHPNYGTTVCGQLRLKIL</sequence>
<protein>
    <submittedName>
        <fullName evidence="1">Uncharacterized protein</fullName>
    </submittedName>
</protein>
<dbReference type="Gramene" id="KFK24191">
    <property type="protein sequence ID" value="KFK24191"/>
    <property type="gene ID" value="AALP_AAs56071U000100"/>
</dbReference>
<dbReference type="Proteomes" id="UP000029120">
    <property type="component" value="Unassembled WGS sequence"/>
</dbReference>
<keyword evidence="2" id="KW-1185">Reference proteome</keyword>
<dbReference type="EMBL" id="KL971296">
    <property type="protein sequence ID" value="KFK24191.1"/>
    <property type="molecule type" value="Genomic_DNA"/>
</dbReference>
<gene>
    <name evidence="1" type="ORF">AALP_AAs56071U000100</name>
</gene>
<accession>A0A087G2T9</accession>
<organism evidence="1 2">
    <name type="scientific">Arabis alpina</name>
    <name type="common">Alpine rock-cress</name>
    <dbReference type="NCBI Taxonomy" id="50452"/>
    <lineage>
        <taxon>Eukaryota</taxon>
        <taxon>Viridiplantae</taxon>
        <taxon>Streptophyta</taxon>
        <taxon>Embryophyta</taxon>
        <taxon>Tracheophyta</taxon>
        <taxon>Spermatophyta</taxon>
        <taxon>Magnoliopsida</taxon>
        <taxon>eudicotyledons</taxon>
        <taxon>Gunneridae</taxon>
        <taxon>Pentapetalae</taxon>
        <taxon>rosids</taxon>
        <taxon>malvids</taxon>
        <taxon>Brassicales</taxon>
        <taxon>Brassicaceae</taxon>
        <taxon>Arabideae</taxon>
        <taxon>Arabis</taxon>
    </lineage>
</organism>
<dbReference type="AlphaFoldDB" id="A0A087G2T9"/>
<evidence type="ECO:0000313" key="1">
    <source>
        <dbReference type="EMBL" id="KFK24191.1"/>
    </source>
</evidence>
<reference evidence="2" key="1">
    <citation type="journal article" date="2015" name="Nat. Plants">
        <title>Genome expansion of Arabis alpina linked with retrotransposition and reduced symmetric DNA methylation.</title>
        <authorList>
            <person name="Willing E.M."/>
            <person name="Rawat V."/>
            <person name="Mandakova T."/>
            <person name="Maumus F."/>
            <person name="James G.V."/>
            <person name="Nordstroem K.J."/>
            <person name="Becker C."/>
            <person name="Warthmann N."/>
            <person name="Chica C."/>
            <person name="Szarzynska B."/>
            <person name="Zytnicki M."/>
            <person name="Albani M.C."/>
            <person name="Kiefer C."/>
            <person name="Bergonzi S."/>
            <person name="Castaings L."/>
            <person name="Mateos J.L."/>
            <person name="Berns M.C."/>
            <person name="Bujdoso N."/>
            <person name="Piofczyk T."/>
            <person name="de Lorenzo L."/>
            <person name="Barrero-Sicilia C."/>
            <person name="Mateos I."/>
            <person name="Piednoel M."/>
            <person name="Hagmann J."/>
            <person name="Chen-Min-Tao R."/>
            <person name="Iglesias-Fernandez R."/>
            <person name="Schuster S.C."/>
            <person name="Alonso-Blanco C."/>
            <person name="Roudier F."/>
            <person name="Carbonero P."/>
            <person name="Paz-Ares J."/>
            <person name="Davis S.J."/>
            <person name="Pecinka A."/>
            <person name="Quesneville H."/>
            <person name="Colot V."/>
            <person name="Lysak M.A."/>
            <person name="Weigel D."/>
            <person name="Coupland G."/>
            <person name="Schneeberger K."/>
        </authorList>
    </citation>
    <scope>NUCLEOTIDE SEQUENCE [LARGE SCALE GENOMIC DNA]</scope>
    <source>
        <strain evidence="2">cv. Pajares</strain>
    </source>
</reference>
<feature type="non-terminal residue" evidence="1">
    <location>
        <position position="1"/>
    </location>
</feature>